<protein>
    <submittedName>
        <fullName evidence="2">Uncharacterized protein</fullName>
    </submittedName>
</protein>
<reference evidence="2 3" key="1">
    <citation type="submission" date="2012-02" db="EMBL/GenBank/DDBJ databases">
        <title>Complete genome sequence of Actinoplanes missouriensis 431 (= NBRC 102363).</title>
        <authorList>
            <person name="Ohnishi Y."/>
            <person name="Ishikawa J."/>
            <person name="Sekine M."/>
            <person name="Hosoyama A."/>
            <person name="Harada T."/>
            <person name="Narita H."/>
            <person name="Hata T."/>
            <person name="Konno Y."/>
            <person name="Tutikane K."/>
            <person name="Fujita N."/>
            <person name="Horinouchi S."/>
            <person name="Hayakawa M."/>
        </authorList>
    </citation>
    <scope>NUCLEOTIDE SEQUENCE [LARGE SCALE GENOMIC DNA]</scope>
    <source>
        <strain evidence="3">ATCC 14538 / DSM 43046 / CBS 188.64 / JCM 3121 / NBRC 102363 / NCIMB 12654 / NRRL B-3342 / UNCC 431</strain>
    </source>
</reference>
<feature type="compositionally biased region" description="Low complexity" evidence="1">
    <location>
        <begin position="10"/>
        <end position="26"/>
    </location>
</feature>
<keyword evidence="3" id="KW-1185">Reference proteome</keyword>
<feature type="region of interest" description="Disordered" evidence="1">
    <location>
        <begin position="128"/>
        <end position="165"/>
    </location>
</feature>
<dbReference type="PATRIC" id="fig|512565.3.peg.5330"/>
<gene>
    <name evidence="2" type="ordered locus">AMIS_53360</name>
</gene>
<dbReference type="STRING" id="512565.AMIS_53360"/>
<dbReference type="KEGG" id="ams:AMIS_53360"/>
<sequence>MTRTAARSVGTATPAATETPGPAAGPRSIVTGGTVIVRLSVARTATCRPGPPSSRTEISARWVATWCTTASYPSTNRRVPADSGGVSTACATTSRYAPDCSVSTASRVTRHGSPAAVAGRRCAARYPRTSGPLASISSSAGSRRSARTSPGRTSRTTVESGIGWA</sequence>
<dbReference type="AlphaFoldDB" id="I0HC19"/>
<evidence type="ECO:0000313" key="2">
    <source>
        <dbReference type="EMBL" id="BAL90556.1"/>
    </source>
</evidence>
<evidence type="ECO:0000256" key="1">
    <source>
        <dbReference type="SAM" id="MobiDB-lite"/>
    </source>
</evidence>
<accession>I0HC19</accession>
<feature type="compositionally biased region" description="Low complexity" evidence="1">
    <location>
        <begin position="129"/>
        <end position="157"/>
    </location>
</feature>
<name>I0HC19_ACTM4</name>
<dbReference type="Proteomes" id="UP000007882">
    <property type="component" value="Chromosome"/>
</dbReference>
<evidence type="ECO:0000313" key="3">
    <source>
        <dbReference type="Proteomes" id="UP000007882"/>
    </source>
</evidence>
<organism evidence="2 3">
    <name type="scientific">Actinoplanes missouriensis (strain ATCC 14538 / DSM 43046 / CBS 188.64 / JCM 3121 / NBRC 102363 / NCIMB 12654 / NRRL B-3342 / UNCC 431)</name>
    <dbReference type="NCBI Taxonomy" id="512565"/>
    <lineage>
        <taxon>Bacteria</taxon>
        <taxon>Bacillati</taxon>
        <taxon>Actinomycetota</taxon>
        <taxon>Actinomycetes</taxon>
        <taxon>Micromonosporales</taxon>
        <taxon>Micromonosporaceae</taxon>
        <taxon>Actinoplanes</taxon>
    </lineage>
</organism>
<feature type="region of interest" description="Disordered" evidence="1">
    <location>
        <begin position="1"/>
        <end position="29"/>
    </location>
</feature>
<proteinExistence type="predicted"/>
<dbReference type="EMBL" id="AP012319">
    <property type="protein sequence ID" value="BAL90556.1"/>
    <property type="molecule type" value="Genomic_DNA"/>
</dbReference>
<dbReference type="HOGENOM" id="CLU_1607361_0_0_11"/>